<dbReference type="AlphaFoldDB" id="A0A3P6GBP0"/>
<organism evidence="1">
    <name type="scientific">Brassica oleracea</name>
    <name type="common">Wild cabbage</name>
    <dbReference type="NCBI Taxonomy" id="3712"/>
    <lineage>
        <taxon>Eukaryota</taxon>
        <taxon>Viridiplantae</taxon>
        <taxon>Streptophyta</taxon>
        <taxon>Embryophyta</taxon>
        <taxon>Tracheophyta</taxon>
        <taxon>Spermatophyta</taxon>
        <taxon>Magnoliopsida</taxon>
        <taxon>eudicotyledons</taxon>
        <taxon>Gunneridae</taxon>
        <taxon>Pentapetalae</taxon>
        <taxon>rosids</taxon>
        <taxon>malvids</taxon>
        <taxon>Brassicales</taxon>
        <taxon>Brassicaceae</taxon>
        <taxon>Brassiceae</taxon>
        <taxon>Brassica</taxon>
    </lineage>
</organism>
<protein>
    <submittedName>
        <fullName evidence="1">Uncharacterized protein</fullName>
    </submittedName>
</protein>
<dbReference type="EMBL" id="LR031879">
    <property type="protein sequence ID" value="VDD57281.1"/>
    <property type="molecule type" value="Genomic_DNA"/>
</dbReference>
<evidence type="ECO:0000313" key="1">
    <source>
        <dbReference type="EMBL" id="VDD57281.1"/>
    </source>
</evidence>
<proteinExistence type="predicted"/>
<gene>
    <name evidence="1" type="ORF">BOLC8T50510H</name>
</gene>
<accession>A0A3P6GBP0</accession>
<reference evidence="1" key="1">
    <citation type="submission" date="2018-11" db="EMBL/GenBank/DDBJ databases">
        <authorList>
            <consortium name="Genoscope - CEA"/>
            <person name="William W."/>
        </authorList>
    </citation>
    <scope>NUCLEOTIDE SEQUENCE</scope>
</reference>
<name>A0A3P6GBP0_BRAOL</name>
<sequence length="87" mass="9115">MAKISARQRRSGEANPLPQELLDRVSASAAAAASMRTVVVRFADADAAAAAAAYYIATADFIGVSRRTRHSDAASDTVSCINETNKS</sequence>